<evidence type="ECO:0000313" key="2">
    <source>
        <dbReference type="EMBL" id="KAK0165109.1"/>
    </source>
</evidence>
<feature type="compositionally biased region" description="Basic and acidic residues" evidence="1">
    <location>
        <begin position="10"/>
        <end position="20"/>
    </location>
</feature>
<gene>
    <name evidence="2" type="ORF">PV328_003660</name>
</gene>
<name>A0AA39F942_9HYME</name>
<feature type="compositionally biased region" description="Basic residues" evidence="1">
    <location>
        <begin position="55"/>
        <end position="67"/>
    </location>
</feature>
<dbReference type="EMBL" id="JAQQBS010001422">
    <property type="protein sequence ID" value="KAK0165109.1"/>
    <property type="molecule type" value="Genomic_DNA"/>
</dbReference>
<feature type="region of interest" description="Disordered" evidence="1">
    <location>
        <begin position="1"/>
        <end position="20"/>
    </location>
</feature>
<accession>A0AA39F942</accession>
<comment type="caution">
    <text evidence="2">The sequence shown here is derived from an EMBL/GenBank/DDBJ whole genome shotgun (WGS) entry which is preliminary data.</text>
</comment>
<protein>
    <submittedName>
        <fullName evidence="2">Uncharacterized protein</fullName>
    </submittedName>
</protein>
<sequence length="67" mass="8370">MPRQSRRRRKDEQKDSENNLRHVGISYLVYQYLRKIAANNYQNRRRKNARDNFRKAHSIRRRSARRN</sequence>
<keyword evidence="3" id="KW-1185">Reference proteome</keyword>
<feature type="region of interest" description="Disordered" evidence="1">
    <location>
        <begin position="41"/>
        <end position="67"/>
    </location>
</feature>
<reference evidence="2" key="2">
    <citation type="submission" date="2023-03" db="EMBL/GenBank/DDBJ databases">
        <authorList>
            <person name="Inwood S.N."/>
            <person name="Skelly J.G."/>
            <person name="Guhlin J."/>
            <person name="Harrop T.W.R."/>
            <person name="Goldson S.G."/>
            <person name="Dearden P.K."/>
        </authorList>
    </citation>
    <scope>NUCLEOTIDE SEQUENCE</scope>
    <source>
        <strain evidence="2">Irish</strain>
        <tissue evidence="2">Whole body</tissue>
    </source>
</reference>
<proteinExistence type="predicted"/>
<evidence type="ECO:0000313" key="3">
    <source>
        <dbReference type="Proteomes" id="UP001168990"/>
    </source>
</evidence>
<organism evidence="2 3">
    <name type="scientific">Microctonus aethiopoides</name>
    <dbReference type="NCBI Taxonomy" id="144406"/>
    <lineage>
        <taxon>Eukaryota</taxon>
        <taxon>Metazoa</taxon>
        <taxon>Ecdysozoa</taxon>
        <taxon>Arthropoda</taxon>
        <taxon>Hexapoda</taxon>
        <taxon>Insecta</taxon>
        <taxon>Pterygota</taxon>
        <taxon>Neoptera</taxon>
        <taxon>Endopterygota</taxon>
        <taxon>Hymenoptera</taxon>
        <taxon>Apocrita</taxon>
        <taxon>Ichneumonoidea</taxon>
        <taxon>Braconidae</taxon>
        <taxon>Euphorinae</taxon>
        <taxon>Microctonus</taxon>
    </lineage>
</organism>
<dbReference type="Proteomes" id="UP001168990">
    <property type="component" value="Unassembled WGS sequence"/>
</dbReference>
<reference evidence="2" key="1">
    <citation type="journal article" date="2023" name="bioRxiv">
        <title>Scaffold-level genome assemblies of two parasitoid biocontrol wasps reveal the parthenogenesis mechanism and an associated novel virus.</title>
        <authorList>
            <person name="Inwood S."/>
            <person name="Skelly J."/>
            <person name="Guhlin J."/>
            <person name="Harrop T."/>
            <person name="Goldson S."/>
            <person name="Dearden P."/>
        </authorList>
    </citation>
    <scope>NUCLEOTIDE SEQUENCE</scope>
    <source>
        <strain evidence="2">Irish</strain>
        <tissue evidence="2">Whole body</tissue>
    </source>
</reference>
<dbReference type="AlphaFoldDB" id="A0AA39F942"/>
<evidence type="ECO:0000256" key="1">
    <source>
        <dbReference type="SAM" id="MobiDB-lite"/>
    </source>
</evidence>